<evidence type="ECO:0000313" key="3">
    <source>
        <dbReference type="Proteomes" id="UP000295083"/>
    </source>
</evidence>
<protein>
    <submittedName>
        <fullName evidence="2">Uncharacterized protein</fullName>
    </submittedName>
</protein>
<organism evidence="2 3">
    <name type="scientific">Colletotrichum spinosum</name>
    <dbReference type="NCBI Taxonomy" id="1347390"/>
    <lineage>
        <taxon>Eukaryota</taxon>
        <taxon>Fungi</taxon>
        <taxon>Dikarya</taxon>
        <taxon>Ascomycota</taxon>
        <taxon>Pezizomycotina</taxon>
        <taxon>Sordariomycetes</taxon>
        <taxon>Hypocreomycetidae</taxon>
        <taxon>Glomerellales</taxon>
        <taxon>Glomerellaceae</taxon>
        <taxon>Colletotrichum</taxon>
        <taxon>Colletotrichum orbiculare species complex</taxon>
    </lineage>
</organism>
<name>A0A4R8Q156_9PEZI</name>
<reference evidence="2 3" key="1">
    <citation type="submission" date="2018-11" db="EMBL/GenBank/DDBJ databases">
        <title>Genome sequence and assembly of Colletotrichum spinosum.</title>
        <authorList>
            <person name="Gan P."/>
            <person name="Shirasu K."/>
        </authorList>
    </citation>
    <scope>NUCLEOTIDE SEQUENCE [LARGE SCALE GENOMIC DNA]</scope>
    <source>
        <strain evidence="2 3">CBS 515.97</strain>
    </source>
</reference>
<dbReference type="AlphaFoldDB" id="A0A4R8Q156"/>
<keyword evidence="1" id="KW-1133">Transmembrane helix</keyword>
<evidence type="ECO:0000256" key="1">
    <source>
        <dbReference type="SAM" id="Phobius"/>
    </source>
</evidence>
<feature type="transmembrane region" description="Helical" evidence="1">
    <location>
        <begin position="40"/>
        <end position="60"/>
    </location>
</feature>
<comment type="caution">
    <text evidence="2">The sequence shown here is derived from an EMBL/GenBank/DDBJ whole genome shotgun (WGS) entry which is preliminary data.</text>
</comment>
<gene>
    <name evidence="2" type="ORF">C8035_v007795</name>
</gene>
<accession>A0A4R8Q156</accession>
<sequence>MLNPYNLDININLIKAINNYKNYSSFNESLNKLALYKSDFTTLFSFFKMVIIKFSFKILLVDKAISTTKKYKNKRIKKTLTPKSKIFSNTSKYFKYILEVAY</sequence>
<evidence type="ECO:0000313" key="2">
    <source>
        <dbReference type="EMBL" id="TDZ28815.1"/>
    </source>
</evidence>
<dbReference type="EMBL" id="QAPG01000390">
    <property type="protein sequence ID" value="TDZ28815.1"/>
    <property type="molecule type" value="Genomic_DNA"/>
</dbReference>
<keyword evidence="1" id="KW-0812">Transmembrane</keyword>
<proteinExistence type="predicted"/>
<dbReference type="Proteomes" id="UP000295083">
    <property type="component" value="Unassembled WGS sequence"/>
</dbReference>
<keyword evidence="1" id="KW-0472">Membrane</keyword>
<keyword evidence="3" id="KW-1185">Reference proteome</keyword>